<dbReference type="Pfam" id="PF00496">
    <property type="entry name" value="SBP_bac_5"/>
    <property type="match status" value="1"/>
</dbReference>
<dbReference type="PROSITE" id="PS51257">
    <property type="entry name" value="PROKAR_LIPOPROTEIN"/>
    <property type="match status" value="1"/>
</dbReference>
<organism evidence="6 7">
    <name type="scientific">Thermacetogenium phaeum (strain ATCC BAA-254 / DSM 26808 / PB)</name>
    <dbReference type="NCBI Taxonomy" id="1089553"/>
    <lineage>
        <taxon>Bacteria</taxon>
        <taxon>Bacillati</taxon>
        <taxon>Bacillota</taxon>
        <taxon>Clostridia</taxon>
        <taxon>Thermoanaerobacterales</taxon>
        <taxon>Thermoanaerobacteraceae</taxon>
        <taxon>Thermacetogenium</taxon>
    </lineage>
</organism>
<feature type="signal peptide" evidence="4">
    <location>
        <begin position="1"/>
        <end position="23"/>
    </location>
</feature>
<dbReference type="GO" id="GO:0043190">
    <property type="term" value="C:ATP-binding cassette (ABC) transporter complex"/>
    <property type="evidence" value="ECO:0007669"/>
    <property type="project" value="InterPro"/>
</dbReference>
<evidence type="ECO:0000259" key="5">
    <source>
        <dbReference type="Pfam" id="PF00496"/>
    </source>
</evidence>
<comment type="subcellular location">
    <subcellularLocation>
        <location evidence="1">Cell membrane</location>
        <topology evidence="1">Lipid-anchor</topology>
    </subcellularLocation>
</comment>
<proteinExistence type="inferred from homology"/>
<feature type="chain" id="PRO_5039703296" evidence="4">
    <location>
        <begin position="24"/>
        <end position="522"/>
    </location>
</feature>
<dbReference type="SUPFAM" id="SSF53850">
    <property type="entry name" value="Periplasmic binding protein-like II"/>
    <property type="match status" value="1"/>
</dbReference>
<comment type="similarity">
    <text evidence="2">Belongs to the bacterial solute-binding protein 5 family.</text>
</comment>
<accession>K4LIG7</accession>
<dbReference type="OrthoDB" id="9772924at2"/>
<dbReference type="eggNOG" id="COG0747">
    <property type="taxonomic scope" value="Bacteria"/>
</dbReference>
<dbReference type="GO" id="GO:0042597">
    <property type="term" value="C:periplasmic space"/>
    <property type="evidence" value="ECO:0007669"/>
    <property type="project" value="UniProtKB-ARBA"/>
</dbReference>
<dbReference type="KEGG" id="tpz:Tph_c25190"/>
<sequence length="522" mass="58719">MKYLKQIVSFLVIIMLVAGSAGCGGQQREGQVSKKELVVGVGADGYTQRDSELGIYSLNANICEPLIRLTPEYQLEPLLATKWEYKGSNTWRFYLRKGIKFHNGEDFNAAAVKYTLEKGIPSSGKSILKIKEDVVKIIDDYTVDIVTTEPNMRVPEILAHPSFAIRIKENEDSQKPIGTGPFCFARYEQDKELVVERNPDYWGEPAKVNRIVFKFIPDHNSRLLALQAGEVDVITEIPREMIGQLKTTQGIQVLRGKTGAYVALYLMVNGKQPFDILQDKRIRQAIGWAIDREAIIQKVWEGNAISSQTIIPPDILREHKDLVSGFAYNPERAKNLLEQAGWKAGPDGIRIKNGRRLELTLVSGFPSASVLEPLPEILQQQLKEVGIGVKVVEVADRGLYFDKLKKGEGDLWLERGSQNDGDPTFLPQLLFHSKGYYEANYNKAFWPGRKFDNLIDHARNNPEIVEAARLVAEAIHVLIDEETTAVPIASLYTIYAAKEKVKGLTPHPSSINTRWDTVYIEE</sequence>
<dbReference type="InterPro" id="IPR000914">
    <property type="entry name" value="SBP_5_dom"/>
</dbReference>
<dbReference type="InterPro" id="IPR023765">
    <property type="entry name" value="SBP_5_CS"/>
</dbReference>
<keyword evidence="3 4" id="KW-0732">Signal</keyword>
<dbReference type="EMBL" id="CP003732">
    <property type="protein sequence ID" value="AFV12693.1"/>
    <property type="molecule type" value="Genomic_DNA"/>
</dbReference>
<dbReference type="Gene3D" id="3.10.105.10">
    <property type="entry name" value="Dipeptide-binding Protein, Domain 3"/>
    <property type="match status" value="1"/>
</dbReference>
<dbReference type="STRING" id="1089553.Tph_c25190"/>
<evidence type="ECO:0000256" key="2">
    <source>
        <dbReference type="ARBA" id="ARBA00005695"/>
    </source>
</evidence>
<dbReference type="Gene3D" id="3.40.190.10">
    <property type="entry name" value="Periplasmic binding protein-like II"/>
    <property type="match status" value="1"/>
</dbReference>
<gene>
    <name evidence="6" type="primary">hbpA</name>
    <name evidence="6" type="ordered locus">Tph_c25190</name>
</gene>
<dbReference type="PROSITE" id="PS01040">
    <property type="entry name" value="SBP_BACTERIAL_5"/>
    <property type="match status" value="1"/>
</dbReference>
<name>K4LIG7_THEPS</name>
<dbReference type="GO" id="GO:0015833">
    <property type="term" value="P:peptide transport"/>
    <property type="evidence" value="ECO:0007669"/>
    <property type="project" value="TreeGrafter"/>
</dbReference>
<dbReference type="Proteomes" id="UP000000467">
    <property type="component" value="Chromosome"/>
</dbReference>
<dbReference type="HOGENOM" id="CLU_017028_7_5_9"/>
<dbReference type="PIRSF" id="PIRSF002741">
    <property type="entry name" value="MppA"/>
    <property type="match status" value="1"/>
</dbReference>
<evidence type="ECO:0000313" key="6">
    <source>
        <dbReference type="EMBL" id="AFV12693.1"/>
    </source>
</evidence>
<protein>
    <submittedName>
        <fullName evidence="6">Heme-binding protein A</fullName>
    </submittedName>
</protein>
<dbReference type="PANTHER" id="PTHR30290">
    <property type="entry name" value="PERIPLASMIC BINDING COMPONENT OF ABC TRANSPORTER"/>
    <property type="match status" value="1"/>
</dbReference>
<evidence type="ECO:0000256" key="4">
    <source>
        <dbReference type="SAM" id="SignalP"/>
    </source>
</evidence>
<dbReference type="RefSeq" id="WP_015051555.1">
    <property type="nucleotide sequence ID" value="NC_018870.1"/>
</dbReference>
<evidence type="ECO:0000256" key="3">
    <source>
        <dbReference type="ARBA" id="ARBA00022729"/>
    </source>
</evidence>
<dbReference type="InterPro" id="IPR039424">
    <property type="entry name" value="SBP_5"/>
</dbReference>
<dbReference type="AlphaFoldDB" id="K4LIG7"/>
<dbReference type="GO" id="GO:1904680">
    <property type="term" value="F:peptide transmembrane transporter activity"/>
    <property type="evidence" value="ECO:0007669"/>
    <property type="project" value="TreeGrafter"/>
</dbReference>
<evidence type="ECO:0000256" key="1">
    <source>
        <dbReference type="ARBA" id="ARBA00004193"/>
    </source>
</evidence>
<feature type="domain" description="Solute-binding protein family 5" evidence="5">
    <location>
        <begin position="75"/>
        <end position="436"/>
    </location>
</feature>
<reference evidence="6 7" key="1">
    <citation type="journal article" date="2012" name="BMC Genomics">
        <title>Genome-guided analysis of physiological and morphological traits of the fermentative acetate oxidizer Thermacetogenium phaeum.</title>
        <authorList>
            <person name="Oehler D."/>
            <person name="Poehlein A."/>
            <person name="Leimbach A."/>
            <person name="Muller N."/>
            <person name="Daniel R."/>
            <person name="Gottschalk G."/>
            <person name="Schink B."/>
        </authorList>
    </citation>
    <scope>NUCLEOTIDE SEQUENCE [LARGE SCALE GENOMIC DNA]</scope>
    <source>
        <strain evidence="7">ATCC BAA-254 / DSM 26808 / PB</strain>
    </source>
</reference>
<dbReference type="InterPro" id="IPR030678">
    <property type="entry name" value="Peptide/Ni-bd"/>
</dbReference>
<evidence type="ECO:0000313" key="7">
    <source>
        <dbReference type="Proteomes" id="UP000000467"/>
    </source>
</evidence>
<keyword evidence="7" id="KW-1185">Reference proteome</keyword>